<dbReference type="InterPro" id="IPR000719">
    <property type="entry name" value="Prot_kinase_dom"/>
</dbReference>
<dbReference type="CDD" id="cd07840">
    <property type="entry name" value="STKc_CDK9_like"/>
    <property type="match status" value="1"/>
</dbReference>
<evidence type="ECO:0000259" key="9">
    <source>
        <dbReference type="PROSITE" id="PS50011"/>
    </source>
</evidence>
<organism evidence="10 11">
    <name type="scientific">Salvia divinorum</name>
    <name type="common">Maria pastora</name>
    <name type="synonym">Diviner's sage</name>
    <dbReference type="NCBI Taxonomy" id="28513"/>
    <lineage>
        <taxon>Eukaryota</taxon>
        <taxon>Viridiplantae</taxon>
        <taxon>Streptophyta</taxon>
        <taxon>Embryophyta</taxon>
        <taxon>Tracheophyta</taxon>
        <taxon>Spermatophyta</taxon>
        <taxon>Magnoliopsida</taxon>
        <taxon>eudicotyledons</taxon>
        <taxon>Gunneridae</taxon>
        <taxon>Pentapetalae</taxon>
        <taxon>asterids</taxon>
        <taxon>lamiids</taxon>
        <taxon>Lamiales</taxon>
        <taxon>Lamiaceae</taxon>
        <taxon>Nepetoideae</taxon>
        <taxon>Mentheae</taxon>
        <taxon>Salviinae</taxon>
        <taxon>Salvia</taxon>
        <taxon>Salvia subgen. Calosphace</taxon>
    </lineage>
</organism>
<keyword evidence="5 10" id="KW-0418">Kinase</keyword>
<dbReference type="FunFam" id="1.10.510.10:FF:000043">
    <property type="entry name" value="probable serine/threonine-protein kinase At1g54610"/>
    <property type="match status" value="1"/>
</dbReference>
<feature type="region of interest" description="Disordered" evidence="8">
    <location>
        <begin position="412"/>
        <end position="459"/>
    </location>
</feature>
<dbReference type="SUPFAM" id="SSF56112">
    <property type="entry name" value="Protein kinase-like (PK-like)"/>
    <property type="match status" value="1"/>
</dbReference>
<dbReference type="PROSITE" id="PS00107">
    <property type="entry name" value="PROTEIN_KINASE_ATP"/>
    <property type="match status" value="1"/>
</dbReference>
<evidence type="ECO:0000256" key="5">
    <source>
        <dbReference type="ARBA" id="ARBA00022777"/>
    </source>
</evidence>
<evidence type="ECO:0000256" key="3">
    <source>
        <dbReference type="ARBA" id="ARBA00022679"/>
    </source>
</evidence>
<feature type="binding site" evidence="7">
    <location>
        <position position="152"/>
    </location>
    <ligand>
        <name>ATP</name>
        <dbReference type="ChEBI" id="CHEBI:30616"/>
    </ligand>
</feature>
<feature type="compositionally biased region" description="Basic and acidic residues" evidence="8">
    <location>
        <begin position="423"/>
        <end position="438"/>
    </location>
</feature>
<feature type="compositionally biased region" description="Polar residues" evidence="8">
    <location>
        <begin position="506"/>
        <end position="533"/>
    </location>
</feature>
<dbReference type="PROSITE" id="PS00108">
    <property type="entry name" value="PROTEIN_KINASE_ST"/>
    <property type="match status" value="1"/>
</dbReference>
<dbReference type="Pfam" id="PF00069">
    <property type="entry name" value="Pkinase"/>
    <property type="match status" value="1"/>
</dbReference>
<comment type="caution">
    <text evidence="10">The sequence shown here is derived from an EMBL/GenBank/DDBJ whole genome shotgun (WGS) entry which is preliminary data.</text>
</comment>
<dbReference type="InterPro" id="IPR050108">
    <property type="entry name" value="CDK"/>
</dbReference>
<evidence type="ECO:0000256" key="8">
    <source>
        <dbReference type="SAM" id="MobiDB-lite"/>
    </source>
</evidence>
<dbReference type="EC" id="2.7.11.2" evidence="10"/>
<gene>
    <name evidence="10" type="primary">CDC2C</name>
    <name evidence="10" type="ORF">AAHA92_27449</name>
</gene>
<proteinExistence type="inferred from homology"/>
<keyword evidence="6 7" id="KW-0067">ATP-binding</keyword>
<dbReference type="InterPro" id="IPR008271">
    <property type="entry name" value="Ser/Thr_kinase_AS"/>
</dbReference>
<dbReference type="PROSITE" id="PS50011">
    <property type="entry name" value="PROTEIN_KINASE_DOM"/>
    <property type="match status" value="1"/>
</dbReference>
<name>A0ABD1G4E0_SALDI</name>
<keyword evidence="3 10" id="KW-0808">Transferase</keyword>
<dbReference type="Proteomes" id="UP001567538">
    <property type="component" value="Unassembled WGS sequence"/>
</dbReference>
<dbReference type="InterPro" id="IPR017441">
    <property type="entry name" value="Protein_kinase_ATP_BS"/>
</dbReference>
<comment type="similarity">
    <text evidence="1">Belongs to the protein kinase superfamily. CMGC Ser/Thr protein kinase family. CDC2/CDKX subfamily.</text>
</comment>
<evidence type="ECO:0000256" key="1">
    <source>
        <dbReference type="ARBA" id="ARBA00006485"/>
    </source>
</evidence>
<dbReference type="PANTHER" id="PTHR24056">
    <property type="entry name" value="CELL DIVISION PROTEIN KINASE"/>
    <property type="match status" value="1"/>
</dbReference>
<feature type="domain" description="Protein kinase" evidence="9">
    <location>
        <begin position="122"/>
        <end position="406"/>
    </location>
</feature>
<evidence type="ECO:0000313" key="10">
    <source>
        <dbReference type="EMBL" id="KAL1538742.1"/>
    </source>
</evidence>
<dbReference type="GO" id="GO:0004740">
    <property type="term" value="F:pyruvate dehydrogenase (acetyl-transferring) kinase activity"/>
    <property type="evidence" value="ECO:0007669"/>
    <property type="project" value="UniProtKB-EC"/>
</dbReference>
<sequence>MGCVSSKKIRCDSPTYDEVYSTSCIGGSRRKRSRHHPIPTEEVVVVKAEVEAEAEGGRETETESKRRNHKDALRESKREKKHVYQYGRQSEGDLIAAGWPSWLTAVAAEAIDGWVPLRADAYERLDKIGQGTYSNVYRARDLKTNKIVAVKKVRFDNFQAESVRFMSREIMILRMLDHPNVMKLEGIITSRLSCTIYLVFEYMEHDLAGLLSCPEITFTESQIKCYMRQLLSGLDHCHSRGIMHRDIKSSNILVNNQGVLKIADFGLAYFTRPKNREPLTSRVVTLWYRPPELLLGSTNYGGEVDLWSAGCVFAELFMGRPILKGRTEVEQLHKIFRLCGTPADEYWRASRLPLASMFKPQQPYDSTLRERCAELPDTAVDLIESLLGIQPAKRGTAASALQSEYFNTRPYACDPSNMPKFPPNKEMDAKAREDERRMKGLSARPEPAAVSRNPRRLRQTLHESSDFCKLAEDENEEENAGAGQRSNKGSSKKTTRSGMLAPRAASKQSLDTRSDISAASNTTQDSITSTKSVPVQRHKQLPVFTRLNNNSSVSKSLKSVHSNPILHQEYAFDQSATRTDSLLRIR</sequence>
<dbReference type="Gene3D" id="3.30.200.20">
    <property type="entry name" value="Phosphorylase Kinase, domain 1"/>
    <property type="match status" value="1"/>
</dbReference>
<evidence type="ECO:0000256" key="2">
    <source>
        <dbReference type="ARBA" id="ARBA00022527"/>
    </source>
</evidence>
<keyword evidence="2" id="KW-0723">Serine/threonine-protein kinase</keyword>
<dbReference type="SMART" id="SM00220">
    <property type="entry name" value="S_TKc"/>
    <property type="match status" value="1"/>
</dbReference>
<dbReference type="PANTHER" id="PTHR24056:SF571">
    <property type="entry name" value="PROTEIN KINASE DOMAIN-CONTAINING PROTEIN"/>
    <property type="match status" value="1"/>
</dbReference>
<reference evidence="10 11" key="1">
    <citation type="submission" date="2024-06" db="EMBL/GenBank/DDBJ databases">
        <title>A chromosome level genome sequence of Diviner's sage (Salvia divinorum).</title>
        <authorList>
            <person name="Ford S.A."/>
            <person name="Ro D.-K."/>
            <person name="Ness R.W."/>
            <person name="Phillips M.A."/>
        </authorList>
    </citation>
    <scope>NUCLEOTIDE SEQUENCE [LARGE SCALE GENOMIC DNA]</scope>
    <source>
        <strain evidence="10">SAF-2024a</strain>
        <tissue evidence="10">Leaf</tissue>
    </source>
</reference>
<dbReference type="AlphaFoldDB" id="A0ABD1G4E0"/>
<dbReference type="FunFam" id="3.30.200.20:FF:000021">
    <property type="entry name" value="probable serine/threonine-protein kinase At1g54610"/>
    <property type="match status" value="1"/>
</dbReference>
<evidence type="ECO:0000313" key="11">
    <source>
        <dbReference type="Proteomes" id="UP001567538"/>
    </source>
</evidence>
<accession>A0ABD1G4E0</accession>
<feature type="compositionally biased region" description="Basic and acidic residues" evidence="8">
    <location>
        <begin position="55"/>
        <end position="78"/>
    </location>
</feature>
<dbReference type="InterPro" id="IPR011009">
    <property type="entry name" value="Kinase-like_dom_sf"/>
</dbReference>
<keyword evidence="11" id="KW-1185">Reference proteome</keyword>
<dbReference type="Gene3D" id="1.10.510.10">
    <property type="entry name" value="Transferase(Phosphotransferase) domain 1"/>
    <property type="match status" value="1"/>
</dbReference>
<dbReference type="EMBL" id="JBEAFC010000010">
    <property type="protein sequence ID" value="KAL1538742.1"/>
    <property type="molecule type" value="Genomic_DNA"/>
</dbReference>
<dbReference type="GO" id="GO:0005524">
    <property type="term" value="F:ATP binding"/>
    <property type="evidence" value="ECO:0007669"/>
    <property type="project" value="UniProtKB-UniRule"/>
</dbReference>
<keyword evidence="4 7" id="KW-0547">Nucleotide-binding</keyword>
<evidence type="ECO:0000256" key="4">
    <source>
        <dbReference type="ARBA" id="ARBA00022741"/>
    </source>
</evidence>
<evidence type="ECO:0000256" key="6">
    <source>
        <dbReference type="ARBA" id="ARBA00022840"/>
    </source>
</evidence>
<feature type="region of interest" description="Disordered" evidence="8">
    <location>
        <begin position="471"/>
        <end position="534"/>
    </location>
</feature>
<evidence type="ECO:0000256" key="7">
    <source>
        <dbReference type="PROSITE-ProRule" id="PRU10141"/>
    </source>
</evidence>
<protein>
    <submittedName>
        <fullName evidence="10">Cyclin-dependent kinase C-2 C</fullName>
        <ecNumber evidence="10">2.7.11.2</ecNumber>
    </submittedName>
</protein>
<feature type="region of interest" description="Disordered" evidence="8">
    <location>
        <begin position="51"/>
        <end position="80"/>
    </location>
</feature>